<accession>A0A820PFY8</accession>
<protein>
    <submittedName>
        <fullName evidence="1">Uncharacterized protein</fullName>
    </submittedName>
</protein>
<reference evidence="1" key="1">
    <citation type="submission" date="2021-02" db="EMBL/GenBank/DDBJ databases">
        <authorList>
            <person name="Nowell W R."/>
        </authorList>
    </citation>
    <scope>NUCLEOTIDE SEQUENCE</scope>
</reference>
<evidence type="ECO:0000313" key="2">
    <source>
        <dbReference type="Proteomes" id="UP000663868"/>
    </source>
</evidence>
<dbReference type="Proteomes" id="UP000663868">
    <property type="component" value="Unassembled WGS sequence"/>
</dbReference>
<dbReference type="AlphaFoldDB" id="A0A820PFY8"/>
<comment type="caution">
    <text evidence="1">The sequence shown here is derived from an EMBL/GenBank/DDBJ whole genome shotgun (WGS) entry which is preliminary data.</text>
</comment>
<gene>
    <name evidence="1" type="ORF">KXQ929_LOCUS51103</name>
</gene>
<organism evidence="1 2">
    <name type="scientific">Adineta steineri</name>
    <dbReference type="NCBI Taxonomy" id="433720"/>
    <lineage>
        <taxon>Eukaryota</taxon>
        <taxon>Metazoa</taxon>
        <taxon>Spiralia</taxon>
        <taxon>Gnathifera</taxon>
        <taxon>Rotifera</taxon>
        <taxon>Eurotatoria</taxon>
        <taxon>Bdelloidea</taxon>
        <taxon>Adinetida</taxon>
        <taxon>Adinetidae</taxon>
        <taxon>Adineta</taxon>
    </lineage>
</organism>
<evidence type="ECO:0000313" key="1">
    <source>
        <dbReference type="EMBL" id="CAF4402485.1"/>
    </source>
</evidence>
<sequence length="42" mass="4087">MSTAKKATCAGRVGTCGTVIPQGVNAQEASKMTLGSGNSTGD</sequence>
<dbReference type="EMBL" id="CAJOBB010024658">
    <property type="protein sequence ID" value="CAF4402485.1"/>
    <property type="molecule type" value="Genomic_DNA"/>
</dbReference>
<proteinExistence type="predicted"/>
<feature type="non-terminal residue" evidence="1">
    <location>
        <position position="1"/>
    </location>
</feature>
<name>A0A820PFY8_9BILA</name>
<feature type="non-terminal residue" evidence="1">
    <location>
        <position position="42"/>
    </location>
</feature>